<dbReference type="HOGENOM" id="CLU_2809554_0_0_0"/>
<keyword evidence="2" id="KW-1185">Reference proteome</keyword>
<gene>
    <name evidence="1" type="ordered locus">RB938</name>
</gene>
<organism evidence="1 2">
    <name type="scientific">Rhodopirellula baltica (strain DSM 10527 / NCIMB 13988 / SH1)</name>
    <dbReference type="NCBI Taxonomy" id="243090"/>
    <lineage>
        <taxon>Bacteria</taxon>
        <taxon>Pseudomonadati</taxon>
        <taxon>Planctomycetota</taxon>
        <taxon>Planctomycetia</taxon>
        <taxon>Pirellulales</taxon>
        <taxon>Pirellulaceae</taxon>
        <taxon>Rhodopirellula</taxon>
    </lineage>
</organism>
<evidence type="ECO:0000313" key="2">
    <source>
        <dbReference type="Proteomes" id="UP000001025"/>
    </source>
</evidence>
<dbReference type="Proteomes" id="UP000001025">
    <property type="component" value="Chromosome"/>
</dbReference>
<dbReference type="EnsemblBacteria" id="CAD71830">
    <property type="protein sequence ID" value="CAD71830"/>
    <property type="gene ID" value="RB938"/>
</dbReference>
<protein>
    <submittedName>
        <fullName evidence="1">Uncharacterized protein</fullName>
    </submittedName>
</protein>
<dbReference type="KEGG" id="rba:RB938"/>
<sequence length="67" mass="7755">MGVSQHAAIERDVGDASHGKISNELNQICMILRSEVRSINRRCRELLVQEKIQNLAWCCEALWLRDF</sequence>
<dbReference type="InParanoid" id="Q7UY19"/>
<name>Q7UY19_RHOBA</name>
<dbReference type="EMBL" id="BX294134">
    <property type="protein sequence ID" value="CAD71830.1"/>
    <property type="molecule type" value="Genomic_DNA"/>
</dbReference>
<accession>Q7UY19</accession>
<dbReference type="AlphaFoldDB" id="Q7UY19"/>
<proteinExistence type="predicted"/>
<reference evidence="1 2" key="1">
    <citation type="journal article" date="2003" name="Proc. Natl. Acad. Sci. U.S.A.">
        <title>Complete genome sequence of the marine planctomycete Pirellula sp. strain 1.</title>
        <authorList>
            <person name="Gloeckner F.O."/>
            <person name="Kube M."/>
            <person name="Bauer M."/>
            <person name="Teeling H."/>
            <person name="Lombardot T."/>
            <person name="Ludwig W."/>
            <person name="Gade D."/>
            <person name="Beck A."/>
            <person name="Borzym K."/>
            <person name="Heitmann K."/>
            <person name="Rabus R."/>
            <person name="Schlesner H."/>
            <person name="Amann R."/>
            <person name="Reinhardt R."/>
        </authorList>
    </citation>
    <scope>NUCLEOTIDE SEQUENCE [LARGE SCALE GENOMIC DNA]</scope>
    <source>
        <strain evidence="2">DSM 10527 / NCIMB 13988 / SH1</strain>
    </source>
</reference>
<evidence type="ECO:0000313" key="1">
    <source>
        <dbReference type="EMBL" id="CAD71830.1"/>
    </source>
</evidence>
<dbReference type="STRING" id="243090.RB938"/>